<dbReference type="InterPro" id="IPR009003">
    <property type="entry name" value="Peptidase_S1_PA"/>
</dbReference>
<dbReference type="InterPro" id="IPR043504">
    <property type="entry name" value="Peptidase_S1_PA_chymotrypsin"/>
</dbReference>
<dbReference type="PROSITE" id="PS50240">
    <property type="entry name" value="TRYPSIN_DOM"/>
    <property type="match status" value="1"/>
</dbReference>
<gene>
    <name evidence="10" type="primary">Tmprss4</name>
    <name evidence="10" type="ORF">OREMEL_R12014</name>
</gene>
<feature type="non-terminal residue" evidence="10">
    <location>
        <position position="322"/>
    </location>
</feature>
<feature type="non-terminal residue" evidence="10">
    <location>
        <position position="1"/>
    </location>
</feature>
<reference evidence="10 11" key="1">
    <citation type="submission" date="2019-09" db="EMBL/GenBank/DDBJ databases">
        <title>Bird 10,000 Genomes (B10K) Project - Family phase.</title>
        <authorList>
            <person name="Zhang G."/>
        </authorList>
    </citation>
    <scope>NUCLEOTIDE SEQUENCE [LARGE SCALE GENOMIC DNA]</scope>
    <source>
        <strain evidence="10">OUT-0002</strain>
    </source>
</reference>
<evidence type="ECO:0000256" key="6">
    <source>
        <dbReference type="PROSITE-ProRule" id="PRU00196"/>
    </source>
</evidence>
<dbReference type="EMBL" id="VZUB01002131">
    <property type="protein sequence ID" value="NXU72665.1"/>
    <property type="molecule type" value="Genomic_DNA"/>
</dbReference>
<dbReference type="Proteomes" id="UP000579904">
    <property type="component" value="Unassembled WGS sequence"/>
</dbReference>
<evidence type="ECO:0000313" key="11">
    <source>
        <dbReference type="Proteomes" id="UP000579904"/>
    </source>
</evidence>
<dbReference type="PRINTS" id="PR00722">
    <property type="entry name" value="CHYMOTRYPSIN"/>
</dbReference>
<dbReference type="AlphaFoldDB" id="A0A7L3N183"/>
<evidence type="ECO:0000256" key="5">
    <source>
        <dbReference type="ARBA" id="ARBA00023180"/>
    </source>
</evidence>
<dbReference type="InterPro" id="IPR001190">
    <property type="entry name" value="SRCR"/>
</dbReference>
<dbReference type="PROSITE" id="PS00135">
    <property type="entry name" value="TRYPSIN_SER"/>
    <property type="match status" value="1"/>
</dbReference>
<comment type="caution">
    <text evidence="6">Lacks conserved residue(s) required for the propagation of feature annotation.</text>
</comment>
<evidence type="ECO:0000259" key="8">
    <source>
        <dbReference type="PROSITE" id="PS50240"/>
    </source>
</evidence>
<comment type="caution">
    <text evidence="10">The sequence shown here is derived from an EMBL/GenBank/DDBJ whole genome shotgun (WGS) entry which is preliminary data.</text>
</comment>
<evidence type="ECO:0000256" key="2">
    <source>
        <dbReference type="ARBA" id="ARBA00022801"/>
    </source>
</evidence>
<keyword evidence="1 7" id="KW-0645">Protease</keyword>
<keyword evidence="2 7" id="KW-0378">Hydrolase</keyword>
<feature type="domain" description="Peptidase S1" evidence="8">
    <location>
        <begin position="97"/>
        <end position="322"/>
    </location>
</feature>
<evidence type="ECO:0000256" key="4">
    <source>
        <dbReference type="ARBA" id="ARBA00023157"/>
    </source>
</evidence>
<dbReference type="CDD" id="cd00190">
    <property type="entry name" value="Tryp_SPc"/>
    <property type="match status" value="1"/>
</dbReference>
<dbReference type="PROSITE" id="PS00134">
    <property type="entry name" value="TRYPSIN_HIS"/>
    <property type="match status" value="1"/>
</dbReference>
<evidence type="ECO:0000313" key="10">
    <source>
        <dbReference type="EMBL" id="NXU72665.1"/>
    </source>
</evidence>
<dbReference type="SUPFAM" id="SSF56487">
    <property type="entry name" value="SRCR-like"/>
    <property type="match status" value="1"/>
</dbReference>
<dbReference type="FunFam" id="2.40.10.10:FF:000003">
    <property type="entry name" value="Transmembrane serine protease 3"/>
    <property type="match status" value="1"/>
</dbReference>
<dbReference type="InterPro" id="IPR036772">
    <property type="entry name" value="SRCR-like_dom_sf"/>
</dbReference>
<dbReference type="Pfam" id="PF00089">
    <property type="entry name" value="Trypsin"/>
    <property type="match status" value="1"/>
</dbReference>
<organism evidence="10 11">
    <name type="scientific">Oreotrochilus melanogaster</name>
    <dbReference type="NCBI Taxonomy" id="689266"/>
    <lineage>
        <taxon>Eukaryota</taxon>
        <taxon>Metazoa</taxon>
        <taxon>Chordata</taxon>
        <taxon>Craniata</taxon>
        <taxon>Vertebrata</taxon>
        <taxon>Euteleostomi</taxon>
        <taxon>Archelosauria</taxon>
        <taxon>Archosauria</taxon>
        <taxon>Dinosauria</taxon>
        <taxon>Saurischia</taxon>
        <taxon>Theropoda</taxon>
        <taxon>Coelurosauria</taxon>
        <taxon>Aves</taxon>
        <taxon>Neognathae</taxon>
        <taxon>Neoaves</taxon>
        <taxon>Strisores</taxon>
        <taxon>Apodiformes</taxon>
        <taxon>Trochilidae</taxon>
        <taxon>Oreotrochilus</taxon>
    </lineage>
</organism>
<keyword evidence="3 7" id="KW-0720">Serine protease</keyword>
<dbReference type="OrthoDB" id="6380398at2759"/>
<dbReference type="PROSITE" id="PS50287">
    <property type="entry name" value="SRCR_2"/>
    <property type="match status" value="1"/>
</dbReference>
<proteinExistence type="predicted"/>
<evidence type="ECO:0000256" key="1">
    <source>
        <dbReference type="ARBA" id="ARBA00022670"/>
    </source>
</evidence>
<dbReference type="PANTHER" id="PTHR24252:SF17">
    <property type="entry name" value="SUPPRESSOR OF TUMORIGENICITY 14 PROTEIN HOMOLOG-RELATED"/>
    <property type="match status" value="1"/>
</dbReference>
<dbReference type="GO" id="GO:0016020">
    <property type="term" value="C:membrane"/>
    <property type="evidence" value="ECO:0007669"/>
    <property type="project" value="InterPro"/>
</dbReference>
<dbReference type="SMART" id="SM00202">
    <property type="entry name" value="SR"/>
    <property type="match status" value="1"/>
</dbReference>
<dbReference type="InterPro" id="IPR001314">
    <property type="entry name" value="Peptidase_S1A"/>
</dbReference>
<dbReference type="GO" id="GO:0004252">
    <property type="term" value="F:serine-type endopeptidase activity"/>
    <property type="evidence" value="ECO:0007669"/>
    <property type="project" value="InterPro"/>
</dbReference>
<evidence type="ECO:0000256" key="7">
    <source>
        <dbReference type="RuleBase" id="RU363034"/>
    </source>
</evidence>
<dbReference type="SMART" id="SM00020">
    <property type="entry name" value="Tryp_SPc"/>
    <property type="match status" value="1"/>
</dbReference>
<feature type="domain" description="SRCR" evidence="9">
    <location>
        <begin position="1"/>
        <end position="35"/>
    </location>
</feature>
<accession>A0A7L3N183</accession>
<dbReference type="GO" id="GO:0006508">
    <property type="term" value="P:proteolysis"/>
    <property type="evidence" value="ECO:0007669"/>
    <property type="project" value="UniProtKB-KW"/>
</dbReference>
<keyword evidence="5" id="KW-0325">Glycoprotein</keyword>
<dbReference type="PANTHER" id="PTHR24252">
    <property type="entry name" value="ACROSIN-RELATED"/>
    <property type="match status" value="1"/>
</dbReference>
<dbReference type="Gene3D" id="3.10.250.10">
    <property type="entry name" value="SRCR-like domain"/>
    <property type="match status" value="1"/>
</dbReference>
<dbReference type="Gene3D" id="2.40.10.10">
    <property type="entry name" value="Trypsin-like serine proteases"/>
    <property type="match status" value="1"/>
</dbReference>
<keyword evidence="4" id="KW-1015">Disulfide bond</keyword>
<protein>
    <submittedName>
        <fullName evidence="10">TMPS4 protease</fullName>
    </submittedName>
</protein>
<name>A0A7L3N183_9AVES</name>
<dbReference type="InterPro" id="IPR001254">
    <property type="entry name" value="Trypsin_dom"/>
</dbReference>
<dbReference type="Pfam" id="PF15494">
    <property type="entry name" value="SRCR_2"/>
    <property type="match status" value="1"/>
</dbReference>
<dbReference type="InterPro" id="IPR033116">
    <property type="entry name" value="TRYPSIN_SER"/>
</dbReference>
<dbReference type="InterPro" id="IPR018114">
    <property type="entry name" value="TRYPSIN_HIS"/>
</dbReference>
<evidence type="ECO:0000256" key="3">
    <source>
        <dbReference type="ARBA" id="ARBA00022825"/>
    </source>
</evidence>
<keyword evidence="11" id="KW-1185">Reference proteome</keyword>
<evidence type="ECO:0000259" key="9">
    <source>
        <dbReference type="PROSITE" id="PS50287"/>
    </source>
</evidence>
<sequence length="322" mass="35149">RSILQVLNRNTRAWSCVCHDHFNLELAKAACQQMGYQSTPVFQEVEVGAEQPLPPREVVLSNGSLQVLEPGRKCLSGRAVSLFCSKDCGESTRTARVLGGSPAAIESWPWQVSLQYKKEHICAGSIIDPRWVLTAAHCFKNNPVVQSWRVKAGSSLLSGTATLDVEKIFLAEVTPSSPRENDIALVKLRTPLRVSASSKPICLPYFDEELVPRTPLWVIGWGYTEEHGKLSETLQQAKVELIDQESCNLAAYHGEVTSKMLCAGLPQGGVDTCQGDSGGPLMYSGERWQVVGIVSWGQGCGTPSTPGVYTSVRAYLNWISTV</sequence>
<dbReference type="SUPFAM" id="SSF50494">
    <property type="entry name" value="Trypsin-like serine proteases"/>
    <property type="match status" value="1"/>
</dbReference>